<keyword evidence="4" id="KW-0472">Membrane</keyword>
<dbReference type="OrthoDB" id="5694214at2"/>
<comment type="similarity">
    <text evidence="2">Belongs to the SusD family.</text>
</comment>
<dbReference type="AlphaFoldDB" id="A0A327NH87"/>
<evidence type="ECO:0000256" key="3">
    <source>
        <dbReference type="ARBA" id="ARBA00022729"/>
    </source>
</evidence>
<evidence type="ECO:0000256" key="5">
    <source>
        <dbReference type="ARBA" id="ARBA00023237"/>
    </source>
</evidence>
<dbReference type="Gene3D" id="1.25.40.390">
    <property type="match status" value="1"/>
</dbReference>
<evidence type="ECO:0000256" key="1">
    <source>
        <dbReference type="ARBA" id="ARBA00004442"/>
    </source>
</evidence>
<evidence type="ECO:0000313" key="10">
    <source>
        <dbReference type="EMBL" id="RAI74517.1"/>
    </source>
</evidence>
<evidence type="ECO:0000256" key="6">
    <source>
        <dbReference type="SAM" id="MobiDB-lite"/>
    </source>
</evidence>
<name>A0A327NH87_9BACT</name>
<dbReference type="SUPFAM" id="SSF48452">
    <property type="entry name" value="TPR-like"/>
    <property type="match status" value="1"/>
</dbReference>
<gene>
    <name evidence="10" type="ORF">HMF3257_10010</name>
</gene>
<evidence type="ECO:0000259" key="8">
    <source>
        <dbReference type="Pfam" id="PF07980"/>
    </source>
</evidence>
<evidence type="ECO:0000259" key="9">
    <source>
        <dbReference type="Pfam" id="PF14322"/>
    </source>
</evidence>
<dbReference type="PROSITE" id="PS51257">
    <property type="entry name" value="PROKAR_LIPOPROTEIN"/>
    <property type="match status" value="1"/>
</dbReference>
<evidence type="ECO:0000256" key="2">
    <source>
        <dbReference type="ARBA" id="ARBA00006275"/>
    </source>
</evidence>
<dbReference type="InterPro" id="IPR011990">
    <property type="entry name" value="TPR-like_helical_dom_sf"/>
</dbReference>
<evidence type="ECO:0000256" key="7">
    <source>
        <dbReference type="SAM" id="SignalP"/>
    </source>
</evidence>
<feature type="chain" id="PRO_5016357353" evidence="7">
    <location>
        <begin position="19"/>
        <end position="591"/>
    </location>
</feature>
<evidence type="ECO:0000313" key="11">
    <source>
        <dbReference type="Proteomes" id="UP000249016"/>
    </source>
</evidence>
<sequence length="591" mass="65623">MKLSYKVLVALFSTLALTSCMEVLDKTDLSSTSGTLIFKDSTLTQLNLDYIYDQNLPVPIGSLGPEPTGLSGLSDESYADSKLLQGSLLINEIGDFGTKLDATNNYGKIRVINMFLSDVNAGTLPQFTKNKLRAQAQFFRAWRYFDLVRLYGGVPLVLSPLAAVGVEAKQLAFLPRNTTAECFAQIVSDLDSAMASVPGRWSASTDWGRITKGAAAALKGRVLLYAASPQFNPTDDQTKWQTAYTANKQAYDLLTANGFGLHASFDQLWFQEVNNPEAVFITGYNTATGDQTKKNNGYDNSTRPSYTGTGGGSNQPSWEMVKAFPMLDGKKAGESTKYTYSDQLFFKNRDPRFDKTIAYNGATWPLNGNTAYKVWTYFVGGKTIESKASNTGFYTRKAINPTVGAGDAQYSGTDWIEIRFAEVMLNLAESAVGINQLDEAYTQLKAIRKRAGIEAGTDGLYGLKANMTRAELFDAILYERQIEFAFEGKRFWDLRRWKLIEKTLNGKRRTGVTINLKTTGVPADFATTRDNVSLDKAYTDYFTIAFKQLDTKYDIAWKPEYYFFAIPQTAIDNNPKLIQNNTWGGAFDPLK</sequence>
<comment type="caution">
    <text evidence="10">The sequence shown here is derived from an EMBL/GenBank/DDBJ whole genome shotgun (WGS) entry which is preliminary data.</text>
</comment>
<dbReference type="GO" id="GO:0009279">
    <property type="term" value="C:cell outer membrane"/>
    <property type="evidence" value="ECO:0007669"/>
    <property type="project" value="UniProtKB-SubCell"/>
</dbReference>
<accession>A0A327NH87</accession>
<feature type="compositionally biased region" description="Polar residues" evidence="6">
    <location>
        <begin position="291"/>
        <end position="307"/>
    </location>
</feature>
<feature type="domain" description="RagB/SusD" evidence="8">
    <location>
        <begin position="276"/>
        <end position="583"/>
    </location>
</feature>
<dbReference type="InterPro" id="IPR033985">
    <property type="entry name" value="SusD-like_N"/>
</dbReference>
<feature type="signal peptide" evidence="7">
    <location>
        <begin position="1"/>
        <end position="18"/>
    </location>
</feature>
<proteinExistence type="inferred from homology"/>
<dbReference type="Pfam" id="PF14322">
    <property type="entry name" value="SusD-like_3"/>
    <property type="match status" value="1"/>
</dbReference>
<feature type="region of interest" description="Disordered" evidence="6">
    <location>
        <begin position="291"/>
        <end position="314"/>
    </location>
</feature>
<reference evidence="10 11" key="1">
    <citation type="submission" date="2018-06" db="EMBL/GenBank/DDBJ databases">
        <title>Spirosoma sp. HMF3257 Genome sequencing and assembly.</title>
        <authorList>
            <person name="Kang H."/>
            <person name="Cha I."/>
            <person name="Kim H."/>
            <person name="Kang J."/>
            <person name="Joh K."/>
        </authorList>
    </citation>
    <scope>NUCLEOTIDE SEQUENCE [LARGE SCALE GENOMIC DNA]</scope>
    <source>
        <strain evidence="10 11">HMF3257</strain>
    </source>
</reference>
<dbReference type="InterPro" id="IPR012944">
    <property type="entry name" value="SusD_RagB_dom"/>
</dbReference>
<dbReference type="EMBL" id="QLII01000001">
    <property type="protein sequence ID" value="RAI74517.1"/>
    <property type="molecule type" value="Genomic_DNA"/>
</dbReference>
<protein>
    <submittedName>
        <fullName evidence="10">RagB/SusD family nutrient uptake outer membrane protein</fullName>
    </submittedName>
</protein>
<comment type="subcellular location">
    <subcellularLocation>
        <location evidence="1">Cell outer membrane</location>
    </subcellularLocation>
</comment>
<keyword evidence="3 7" id="KW-0732">Signal</keyword>
<dbReference type="Pfam" id="PF07980">
    <property type="entry name" value="SusD_RagB"/>
    <property type="match status" value="1"/>
</dbReference>
<organism evidence="10 11">
    <name type="scientific">Spirosoma telluris</name>
    <dbReference type="NCBI Taxonomy" id="2183553"/>
    <lineage>
        <taxon>Bacteria</taxon>
        <taxon>Pseudomonadati</taxon>
        <taxon>Bacteroidota</taxon>
        <taxon>Cytophagia</taxon>
        <taxon>Cytophagales</taxon>
        <taxon>Cytophagaceae</taxon>
        <taxon>Spirosoma</taxon>
    </lineage>
</organism>
<feature type="domain" description="SusD-like N-terminal" evidence="9">
    <location>
        <begin position="104"/>
        <end position="224"/>
    </location>
</feature>
<keyword evidence="11" id="KW-1185">Reference proteome</keyword>
<keyword evidence="5" id="KW-0998">Cell outer membrane</keyword>
<evidence type="ECO:0000256" key="4">
    <source>
        <dbReference type="ARBA" id="ARBA00023136"/>
    </source>
</evidence>
<dbReference type="RefSeq" id="WP_111350197.1">
    <property type="nucleotide sequence ID" value="NZ_QLII01000001.1"/>
</dbReference>
<dbReference type="Proteomes" id="UP000249016">
    <property type="component" value="Unassembled WGS sequence"/>
</dbReference>